<organism evidence="4 5">
    <name type="scientific">Artemia franciscana</name>
    <name type="common">Brine shrimp</name>
    <name type="synonym">Artemia sanfranciscana</name>
    <dbReference type="NCBI Taxonomy" id="6661"/>
    <lineage>
        <taxon>Eukaryota</taxon>
        <taxon>Metazoa</taxon>
        <taxon>Ecdysozoa</taxon>
        <taxon>Arthropoda</taxon>
        <taxon>Crustacea</taxon>
        <taxon>Branchiopoda</taxon>
        <taxon>Anostraca</taxon>
        <taxon>Artemiidae</taxon>
        <taxon>Artemia</taxon>
    </lineage>
</organism>
<keyword evidence="1" id="KW-0325">Glycoprotein</keyword>
<keyword evidence="2" id="KW-1133">Transmembrane helix</keyword>
<keyword evidence="2" id="KW-0812">Transmembrane</keyword>
<sequence>MNMSSFETLHYEMIPVRSHSNEYEIGTAATSSTAHLTSMSRSTRSKGSFSRSPKVNRGFSFWLNNNFGKIVLLLVFVILLLLGIIVLLQTVYRPSYENLRYLPEVTDRFVTTFTTCGPIEGINDDGVLSFRGIPYARPPIGGGRWKFAEPMNSLSSCWSGTFKAFNSSSSCWQRLSNGTVFGDEDCLTLDIYTPRVGYDSPLPVIVIVTSEDFEKDSTFLNSSLALEKNVVLVKVQFRLGVFGFLRASVLSNRVYPRTSGNYGLSDIVKALLWVKHNIEHFSGEPGLVTLLSHGAAATLVTNLINYRDRYHGLLFTQLWLTGGTEPFLGNRVEQGKINQEFLSKIDCEDIDCLLDKEPEDVLNSVPEKCFKHRIDIFEKPQFSWMVVDGVYIKETLRESLDKETFHDVTTVIGGNAQQHATLNLLRMLRWNNTYDVENYVAERLRMINATEVWARYNITGTPNYFRSYMTMVSELRTLCPLYFMAKELADHFHDKVYFYVSAMARAHLRDTTGPYADIRAILGTYEIKNTQDVKFVRNMQDLFYNFAWYGQLPSDQEMPGKFYIVDDHIQTTSRYPACLYFKTLGLYPKYARSD</sequence>
<proteinExistence type="predicted"/>
<dbReference type="InterPro" id="IPR002018">
    <property type="entry name" value="CarbesteraseB"/>
</dbReference>
<keyword evidence="2" id="KW-0472">Membrane</keyword>
<gene>
    <name evidence="4" type="ORF">QYM36_009755</name>
</gene>
<dbReference type="InterPro" id="IPR029058">
    <property type="entry name" value="AB_hydrolase_fold"/>
</dbReference>
<dbReference type="Pfam" id="PF00135">
    <property type="entry name" value="COesterase"/>
    <property type="match status" value="1"/>
</dbReference>
<feature type="domain" description="Carboxylesterase type B" evidence="3">
    <location>
        <begin position="113"/>
        <end position="551"/>
    </location>
</feature>
<dbReference type="Proteomes" id="UP001187531">
    <property type="component" value="Unassembled WGS sequence"/>
</dbReference>
<evidence type="ECO:0000256" key="2">
    <source>
        <dbReference type="SAM" id="Phobius"/>
    </source>
</evidence>
<dbReference type="EMBL" id="JAVRJZ010000014">
    <property type="protein sequence ID" value="KAK2713965.1"/>
    <property type="molecule type" value="Genomic_DNA"/>
</dbReference>
<evidence type="ECO:0000256" key="1">
    <source>
        <dbReference type="ARBA" id="ARBA00023180"/>
    </source>
</evidence>
<dbReference type="InterPro" id="IPR019819">
    <property type="entry name" value="Carboxylesterase_B_CS"/>
</dbReference>
<keyword evidence="5" id="KW-1185">Reference proteome</keyword>
<protein>
    <recommendedName>
        <fullName evidence="3">Carboxylesterase type B domain-containing protein</fullName>
    </recommendedName>
</protein>
<evidence type="ECO:0000313" key="4">
    <source>
        <dbReference type="EMBL" id="KAK2713965.1"/>
    </source>
</evidence>
<accession>A0AA88HL91</accession>
<dbReference type="PROSITE" id="PS00941">
    <property type="entry name" value="CARBOXYLESTERASE_B_2"/>
    <property type="match status" value="1"/>
</dbReference>
<dbReference type="SUPFAM" id="SSF53474">
    <property type="entry name" value="alpha/beta-Hydrolases"/>
    <property type="match status" value="1"/>
</dbReference>
<dbReference type="Gene3D" id="3.40.50.1820">
    <property type="entry name" value="alpha/beta hydrolase"/>
    <property type="match status" value="1"/>
</dbReference>
<evidence type="ECO:0000313" key="5">
    <source>
        <dbReference type="Proteomes" id="UP001187531"/>
    </source>
</evidence>
<comment type="caution">
    <text evidence="4">The sequence shown here is derived from an EMBL/GenBank/DDBJ whole genome shotgun (WGS) entry which is preliminary data.</text>
</comment>
<feature type="transmembrane region" description="Helical" evidence="2">
    <location>
        <begin position="70"/>
        <end position="92"/>
    </location>
</feature>
<dbReference type="InterPro" id="IPR050309">
    <property type="entry name" value="Type-B_Carboxylest/Lipase"/>
</dbReference>
<dbReference type="EMBL" id="JAVRJZ010000014">
    <property type="protein sequence ID" value="KAK2713966.1"/>
    <property type="molecule type" value="Genomic_DNA"/>
</dbReference>
<reference evidence="4" key="1">
    <citation type="submission" date="2023-07" db="EMBL/GenBank/DDBJ databases">
        <title>Chromosome-level genome assembly of Artemia franciscana.</title>
        <authorList>
            <person name="Jo E."/>
        </authorList>
    </citation>
    <scope>NUCLEOTIDE SEQUENCE</scope>
    <source>
        <tissue evidence="4">Whole body</tissue>
    </source>
</reference>
<dbReference type="PANTHER" id="PTHR11559">
    <property type="entry name" value="CARBOXYLESTERASE"/>
    <property type="match status" value="1"/>
</dbReference>
<evidence type="ECO:0000259" key="3">
    <source>
        <dbReference type="Pfam" id="PF00135"/>
    </source>
</evidence>
<name>A0AA88HL91_ARTSF</name>
<dbReference type="AlphaFoldDB" id="A0AA88HL91"/>